<dbReference type="Proteomes" id="UP000887565">
    <property type="component" value="Unplaced"/>
</dbReference>
<dbReference type="WBParaSite" id="nRc.2.0.1.t20055-RA">
    <property type="protein sequence ID" value="nRc.2.0.1.t20055-RA"/>
    <property type="gene ID" value="nRc.2.0.1.g20055"/>
</dbReference>
<sequence length="84" mass="9005">MPLFTATKSLATNKMTSDCASPQNVPAFYCSNDVYDGPKTIIKNLAVAKKTPPSAKNFGTPNRKIMDSPLLQPSPTGPISHRKG</sequence>
<name>A0A915J0Y9_ROMCU</name>
<feature type="region of interest" description="Disordered" evidence="1">
    <location>
        <begin position="52"/>
        <end position="84"/>
    </location>
</feature>
<dbReference type="AlphaFoldDB" id="A0A915J0Y9"/>
<reference evidence="3" key="1">
    <citation type="submission" date="2022-11" db="UniProtKB">
        <authorList>
            <consortium name="WormBaseParasite"/>
        </authorList>
    </citation>
    <scope>IDENTIFICATION</scope>
</reference>
<protein>
    <submittedName>
        <fullName evidence="3">Uncharacterized protein</fullName>
    </submittedName>
</protein>
<evidence type="ECO:0000313" key="2">
    <source>
        <dbReference type="Proteomes" id="UP000887565"/>
    </source>
</evidence>
<evidence type="ECO:0000256" key="1">
    <source>
        <dbReference type="SAM" id="MobiDB-lite"/>
    </source>
</evidence>
<evidence type="ECO:0000313" key="3">
    <source>
        <dbReference type="WBParaSite" id="nRc.2.0.1.t20055-RA"/>
    </source>
</evidence>
<keyword evidence="2" id="KW-1185">Reference proteome</keyword>
<proteinExistence type="predicted"/>
<organism evidence="2 3">
    <name type="scientific">Romanomermis culicivorax</name>
    <name type="common">Nematode worm</name>
    <dbReference type="NCBI Taxonomy" id="13658"/>
    <lineage>
        <taxon>Eukaryota</taxon>
        <taxon>Metazoa</taxon>
        <taxon>Ecdysozoa</taxon>
        <taxon>Nematoda</taxon>
        <taxon>Enoplea</taxon>
        <taxon>Dorylaimia</taxon>
        <taxon>Mermithida</taxon>
        <taxon>Mermithoidea</taxon>
        <taxon>Mermithidae</taxon>
        <taxon>Romanomermis</taxon>
    </lineage>
</organism>
<accession>A0A915J0Y9</accession>